<dbReference type="AlphaFoldDB" id="A0ABD0JF14"/>
<evidence type="ECO:0000313" key="1">
    <source>
        <dbReference type="EMBL" id="KAK7473501.1"/>
    </source>
</evidence>
<name>A0ABD0JF14_9CAEN</name>
<evidence type="ECO:0000313" key="2">
    <source>
        <dbReference type="Proteomes" id="UP001519460"/>
    </source>
</evidence>
<gene>
    <name evidence="1" type="ORF">BaRGS_00035254</name>
</gene>
<protein>
    <submittedName>
        <fullName evidence="1">Uncharacterized protein</fullName>
    </submittedName>
</protein>
<comment type="caution">
    <text evidence="1">The sequence shown here is derived from an EMBL/GenBank/DDBJ whole genome shotgun (WGS) entry which is preliminary data.</text>
</comment>
<organism evidence="1 2">
    <name type="scientific">Batillaria attramentaria</name>
    <dbReference type="NCBI Taxonomy" id="370345"/>
    <lineage>
        <taxon>Eukaryota</taxon>
        <taxon>Metazoa</taxon>
        <taxon>Spiralia</taxon>
        <taxon>Lophotrochozoa</taxon>
        <taxon>Mollusca</taxon>
        <taxon>Gastropoda</taxon>
        <taxon>Caenogastropoda</taxon>
        <taxon>Sorbeoconcha</taxon>
        <taxon>Cerithioidea</taxon>
        <taxon>Batillariidae</taxon>
        <taxon>Batillaria</taxon>
    </lineage>
</organism>
<keyword evidence="2" id="KW-1185">Reference proteome</keyword>
<dbReference type="Proteomes" id="UP001519460">
    <property type="component" value="Unassembled WGS sequence"/>
</dbReference>
<reference evidence="1 2" key="1">
    <citation type="journal article" date="2023" name="Sci. Data">
        <title>Genome assembly of the Korean intertidal mud-creeper Batillaria attramentaria.</title>
        <authorList>
            <person name="Patra A.K."/>
            <person name="Ho P.T."/>
            <person name="Jun S."/>
            <person name="Lee S.J."/>
            <person name="Kim Y."/>
            <person name="Won Y.J."/>
        </authorList>
    </citation>
    <scope>NUCLEOTIDE SEQUENCE [LARGE SCALE GENOMIC DNA]</scope>
    <source>
        <strain evidence="1">Wonlab-2016</strain>
    </source>
</reference>
<accession>A0ABD0JF14</accession>
<sequence>MSGTANVSFSGSAASVGKLQRVGPSMPQPKLILFLNVDAFRKRTKLTTARSLPIVATSDIALHCWLFWTRPADARSNAHASAVIHWRLGFNIQNTTKKFPQHFTISFGEFSRYKVKLRGS</sequence>
<dbReference type="EMBL" id="JACVVK020000467">
    <property type="protein sequence ID" value="KAK7473501.1"/>
    <property type="molecule type" value="Genomic_DNA"/>
</dbReference>
<proteinExistence type="predicted"/>